<feature type="transmembrane region" description="Helical" evidence="1">
    <location>
        <begin position="83"/>
        <end position="100"/>
    </location>
</feature>
<gene>
    <name evidence="2" type="ORF">DN752_15475</name>
</gene>
<feature type="transmembrane region" description="Helical" evidence="1">
    <location>
        <begin position="352"/>
        <end position="373"/>
    </location>
</feature>
<organism evidence="2 3">
    <name type="scientific">Echinicola strongylocentroti</name>
    <dbReference type="NCBI Taxonomy" id="1795355"/>
    <lineage>
        <taxon>Bacteria</taxon>
        <taxon>Pseudomonadati</taxon>
        <taxon>Bacteroidota</taxon>
        <taxon>Cytophagia</taxon>
        <taxon>Cytophagales</taxon>
        <taxon>Cyclobacteriaceae</taxon>
        <taxon>Echinicola</taxon>
    </lineage>
</organism>
<dbReference type="AlphaFoldDB" id="A0A2Z4IKZ9"/>
<dbReference type="Proteomes" id="UP000248688">
    <property type="component" value="Chromosome"/>
</dbReference>
<reference evidence="2 3" key="1">
    <citation type="submission" date="2018-06" db="EMBL/GenBank/DDBJ databases">
        <title>Echinicola strongylocentroti sp. nov., isolated from a sea urchin Strongylocentrotus intermedius.</title>
        <authorList>
            <person name="Bae S.S."/>
        </authorList>
    </citation>
    <scope>NUCLEOTIDE SEQUENCE [LARGE SCALE GENOMIC DNA]</scope>
    <source>
        <strain evidence="2 3">MEBiC08714</strain>
    </source>
</reference>
<accession>A0A2Z4IKZ9</accession>
<keyword evidence="1" id="KW-0812">Transmembrane</keyword>
<feature type="transmembrane region" description="Helical" evidence="1">
    <location>
        <begin position="226"/>
        <end position="247"/>
    </location>
</feature>
<keyword evidence="1" id="KW-0472">Membrane</keyword>
<protein>
    <recommendedName>
        <fullName evidence="4">DUF4153 domain-containing protein</fullName>
    </recommendedName>
</protein>
<dbReference type="EMBL" id="CP030041">
    <property type="protein sequence ID" value="AWW31409.1"/>
    <property type="molecule type" value="Genomic_DNA"/>
</dbReference>
<dbReference type="Pfam" id="PF13687">
    <property type="entry name" value="DUF4153"/>
    <property type="match status" value="1"/>
</dbReference>
<evidence type="ECO:0000313" key="2">
    <source>
        <dbReference type="EMBL" id="AWW31409.1"/>
    </source>
</evidence>
<evidence type="ECO:0000313" key="3">
    <source>
        <dbReference type="Proteomes" id="UP000248688"/>
    </source>
</evidence>
<dbReference type="OrthoDB" id="9809196at2"/>
<feature type="transmembrane region" description="Helical" evidence="1">
    <location>
        <begin position="184"/>
        <end position="206"/>
    </location>
</feature>
<proteinExistence type="predicted"/>
<evidence type="ECO:0008006" key="4">
    <source>
        <dbReference type="Google" id="ProtNLM"/>
    </source>
</evidence>
<name>A0A2Z4IKZ9_9BACT</name>
<keyword evidence="1" id="KW-1133">Transmembrane helix</keyword>
<dbReference type="RefSeq" id="WP_112784785.1">
    <property type="nucleotide sequence ID" value="NZ_CP030041.1"/>
</dbReference>
<feature type="transmembrane region" description="Helical" evidence="1">
    <location>
        <begin position="51"/>
        <end position="71"/>
    </location>
</feature>
<keyword evidence="3" id="KW-1185">Reference proteome</keyword>
<dbReference type="KEGG" id="est:DN752_15475"/>
<feature type="transmembrane region" description="Helical" evidence="1">
    <location>
        <begin position="326"/>
        <end position="346"/>
    </location>
</feature>
<sequence>MINLPSLSYLNTFALKAAMRFPLALLSAIVAASTGNYLIENESRLSNAFPVINMMLTAALGVSLFFCISIFNEKKKIPSPFNIVNQVLGIIFLGWVYFSLPDGSSTESIAMPYYRFAIFSVIIHLLASFAPYLKNIHTLAFWNYNKILFLRLLTALFYSAVLYLGILLAMTALHLLFEVKFDQALYLQLFVLIIGIFNTWFFLAGIPSNLNLIDKEVNYPKGLKIFSQYILLSLLLLYLLILYGYSFKIIMAWDWPKGIVSYLIIGVATWGILTVLLLYPFRDDEKDRWIGHFSRLYYFLLFPLVVVLFTAIGIRISEYGITINRYLIVLLGVWLALTCFYFKLGFKSIKFIPLSLASILLFSSFGPWGIFSVSERSQTRRLKALLRDSHLLEEDRATQEVNWDTSKLPDLRPEKKTNTPKQIDNKQIKEIYSITRYLENHHGLEAMKTWFSQDLEQILQAINKDKSKWNKTAPSTLYLETLGLPETPSSLSQQLITLQADQRTNPSITIRGYDYLNPIQITDQDTTTFIAGLSNYSVQLNAQKNGLAISSPNHSANVDLSPLVRELIKTQKDASSPPPLLPASDLTYSTDTDGLKIKITINHLSFTTENDSSLTLSYLDGNLLLRDSLIQRK</sequence>
<feature type="transmembrane region" description="Helical" evidence="1">
    <location>
        <begin position="296"/>
        <end position="314"/>
    </location>
</feature>
<feature type="transmembrane region" description="Helical" evidence="1">
    <location>
        <begin position="259"/>
        <end position="281"/>
    </location>
</feature>
<evidence type="ECO:0000256" key="1">
    <source>
        <dbReference type="SAM" id="Phobius"/>
    </source>
</evidence>
<feature type="transmembrane region" description="Helical" evidence="1">
    <location>
        <begin position="153"/>
        <end position="177"/>
    </location>
</feature>
<feature type="transmembrane region" description="Helical" evidence="1">
    <location>
        <begin position="112"/>
        <end position="133"/>
    </location>
</feature>
<feature type="transmembrane region" description="Helical" evidence="1">
    <location>
        <begin position="20"/>
        <end position="39"/>
    </location>
</feature>
<dbReference type="InterPro" id="IPR025291">
    <property type="entry name" value="DUF4153"/>
</dbReference>